<feature type="transmembrane region" description="Helical" evidence="1">
    <location>
        <begin position="84"/>
        <end position="109"/>
    </location>
</feature>
<proteinExistence type="predicted"/>
<reference evidence="4 5" key="1">
    <citation type="submission" date="2020-04" db="EMBL/GenBank/DDBJ databases">
        <title>The Epidemiology and Molecular Characteristics of Linezolid-Resistant Staphylococcus capitis in Huashan Hospital, Shanghai.</title>
        <authorList>
            <person name="Ding L."/>
            <person name="Li P."/>
            <person name="Yang Y."/>
            <person name="Lin D."/>
            <person name="Xu X."/>
        </authorList>
    </citation>
    <scope>NUCLEOTIDE SEQUENCE [LARGE SCALE GENOMIC DNA]</scope>
    <source>
        <strain evidence="3 5">12-86</strain>
        <strain evidence="2 4">17-84</strain>
    </source>
</reference>
<accession>A0A7X9ZGK0</accession>
<keyword evidence="1" id="KW-0812">Transmembrane</keyword>
<gene>
    <name evidence="3" type="ORF">HHM13_06075</name>
    <name evidence="2" type="ORF">HHM24_01145</name>
</gene>
<feature type="transmembrane region" description="Helical" evidence="1">
    <location>
        <begin position="121"/>
        <end position="143"/>
    </location>
</feature>
<evidence type="ECO:0000313" key="4">
    <source>
        <dbReference type="Proteomes" id="UP000538955"/>
    </source>
</evidence>
<keyword evidence="4" id="KW-1185">Reference proteome</keyword>
<dbReference type="EMBL" id="JABBLX010000012">
    <property type="protein sequence ID" value="NMK97660.1"/>
    <property type="molecule type" value="Genomic_DNA"/>
</dbReference>
<protein>
    <submittedName>
        <fullName evidence="3">Uncharacterized protein</fullName>
    </submittedName>
</protein>
<dbReference type="Proteomes" id="UP000550736">
    <property type="component" value="Unassembled WGS sequence"/>
</dbReference>
<feature type="transmembrane region" description="Helical" evidence="1">
    <location>
        <begin position="41"/>
        <end position="63"/>
    </location>
</feature>
<feature type="transmembrane region" description="Helical" evidence="1">
    <location>
        <begin position="204"/>
        <end position="227"/>
    </location>
</feature>
<evidence type="ECO:0000313" key="2">
    <source>
        <dbReference type="EMBL" id="NMK53355.1"/>
    </source>
</evidence>
<feature type="transmembrane region" description="Helical" evidence="1">
    <location>
        <begin position="155"/>
        <end position="178"/>
    </location>
</feature>
<dbReference type="AlphaFoldDB" id="A0A7X9ZGK0"/>
<keyword evidence="1" id="KW-1133">Transmembrane helix</keyword>
<dbReference type="Proteomes" id="UP000538955">
    <property type="component" value="Unassembled WGS sequence"/>
</dbReference>
<name>A0A7X9ZGK0_STACP</name>
<evidence type="ECO:0000256" key="1">
    <source>
        <dbReference type="SAM" id="Phobius"/>
    </source>
</evidence>
<keyword evidence="1" id="KW-0472">Membrane</keyword>
<organism evidence="3 5">
    <name type="scientific">Staphylococcus capitis</name>
    <dbReference type="NCBI Taxonomy" id="29388"/>
    <lineage>
        <taxon>Bacteria</taxon>
        <taxon>Bacillati</taxon>
        <taxon>Bacillota</taxon>
        <taxon>Bacilli</taxon>
        <taxon>Bacillales</taxon>
        <taxon>Staphylococcaceae</taxon>
        <taxon>Staphylococcus</taxon>
    </lineage>
</organism>
<sequence>MIAYIQYQFKNYLRSYQFIPPMMIFVIWIFLQYLYNEQPILSSYASSCLGLFIITCWLTLNILNLESLNEKYLLFIQLESKLKYLIAKWLFIFLINCVLIVFSIIYPLLLGSFKNQISFKQGVLAILLHLIVCMICILISTLIKNLNVISKKYMWLLISLIGVVSILRPILIQSYPFIKYILWLIPPIGDLIKLYHSDNPNYDVLLLLTLWTLIYIIILFILNLIIFSKLDQKQTS</sequence>
<feature type="transmembrane region" description="Helical" evidence="1">
    <location>
        <begin position="12"/>
        <end position="35"/>
    </location>
</feature>
<evidence type="ECO:0000313" key="3">
    <source>
        <dbReference type="EMBL" id="NMK97660.1"/>
    </source>
</evidence>
<evidence type="ECO:0000313" key="5">
    <source>
        <dbReference type="Proteomes" id="UP000550736"/>
    </source>
</evidence>
<dbReference type="EMBL" id="JABBMI010000001">
    <property type="protein sequence ID" value="NMK53355.1"/>
    <property type="molecule type" value="Genomic_DNA"/>
</dbReference>
<comment type="caution">
    <text evidence="3">The sequence shown here is derived from an EMBL/GenBank/DDBJ whole genome shotgun (WGS) entry which is preliminary data.</text>
</comment>